<comment type="caution">
    <text evidence="3">The sequence shown here is derived from an EMBL/GenBank/DDBJ whole genome shotgun (WGS) entry which is preliminary data.</text>
</comment>
<reference evidence="3 4" key="1">
    <citation type="submission" date="2018-10" db="EMBL/GenBank/DDBJ databases">
        <title>Comamonadaceae CDC group NO-1 genome sequencing and assembly.</title>
        <authorList>
            <person name="Bernier A.-M."/>
            <person name="Bernard K."/>
        </authorList>
    </citation>
    <scope>NUCLEOTIDE SEQUENCE [LARGE SCALE GENOMIC DNA]</scope>
    <source>
        <strain evidence="3 4">NML180582</strain>
    </source>
</reference>
<gene>
    <name evidence="3" type="ORF">EBQ34_02395</name>
</gene>
<dbReference type="Gene3D" id="3.90.850.10">
    <property type="entry name" value="Fumarylacetoacetase-like, C-terminal domain"/>
    <property type="match status" value="1"/>
</dbReference>
<organism evidence="3 4">
    <name type="scientific">Vandammella animalimorsus</name>
    <dbReference type="NCBI Taxonomy" id="2029117"/>
    <lineage>
        <taxon>Bacteria</taxon>
        <taxon>Pseudomonadati</taxon>
        <taxon>Pseudomonadota</taxon>
        <taxon>Betaproteobacteria</taxon>
        <taxon>Burkholderiales</taxon>
        <taxon>Comamonadaceae</taxon>
        <taxon>Vandammella</taxon>
    </lineage>
</organism>
<dbReference type="AlphaFoldDB" id="A0A3M6RTD8"/>
<dbReference type="Pfam" id="PF01557">
    <property type="entry name" value="FAA_hydrolase"/>
    <property type="match status" value="1"/>
</dbReference>
<proteinExistence type="predicted"/>
<dbReference type="SUPFAM" id="SSF56529">
    <property type="entry name" value="FAH"/>
    <property type="match status" value="1"/>
</dbReference>
<evidence type="ECO:0000259" key="2">
    <source>
        <dbReference type="Pfam" id="PF01557"/>
    </source>
</evidence>
<dbReference type="InterPro" id="IPR011234">
    <property type="entry name" value="Fumarylacetoacetase-like_C"/>
</dbReference>
<accession>A0A3M6RTD8</accession>
<dbReference type="PANTHER" id="PTHR30143">
    <property type="entry name" value="ACID HYDRATASE"/>
    <property type="match status" value="1"/>
</dbReference>
<dbReference type="RefSeq" id="WP_122244038.1">
    <property type="nucleotide sequence ID" value="NZ_RDQJ01000002.1"/>
</dbReference>
<evidence type="ECO:0000256" key="1">
    <source>
        <dbReference type="ARBA" id="ARBA00023239"/>
    </source>
</evidence>
<protein>
    <submittedName>
        <fullName evidence="3">2-keto-4-pentenoate hydratase</fullName>
    </submittedName>
</protein>
<dbReference type="Proteomes" id="UP000275180">
    <property type="component" value="Unassembled WGS sequence"/>
</dbReference>
<dbReference type="GO" id="GO:0008684">
    <property type="term" value="F:2-oxopent-4-enoate hydratase activity"/>
    <property type="evidence" value="ECO:0007669"/>
    <property type="project" value="TreeGrafter"/>
</dbReference>
<evidence type="ECO:0000313" key="3">
    <source>
        <dbReference type="EMBL" id="RMX18590.1"/>
    </source>
</evidence>
<keyword evidence="1" id="KW-0456">Lyase</keyword>
<dbReference type="EMBL" id="RDQJ01000002">
    <property type="protein sequence ID" value="RMX18590.1"/>
    <property type="molecule type" value="Genomic_DNA"/>
</dbReference>
<dbReference type="InterPro" id="IPR036663">
    <property type="entry name" value="Fumarylacetoacetase_C_sf"/>
</dbReference>
<dbReference type="PANTHER" id="PTHR30143:SF0">
    <property type="entry name" value="2-KETO-4-PENTENOATE HYDRATASE"/>
    <property type="match status" value="1"/>
</dbReference>
<dbReference type="GO" id="GO:0005737">
    <property type="term" value="C:cytoplasm"/>
    <property type="evidence" value="ECO:0007669"/>
    <property type="project" value="TreeGrafter"/>
</dbReference>
<evidence type="ECO:0000313" key="4">
    <source>
        <dbReference type="Proteomes" id="UP000275180"/>
    </source>
</evidence>
<dbReference type="OrthoDB" id="9792137at2"/>
<name>A0A3M6RTD8_9BURK</name>
<feature type="domain" description="Fumarylacetoacetase-like C-terminal" evidence="2">
    <location>
        <begin position="118"/>
        <end position="274"/>
    </location>
</feature>
<dbReference type="InterPro" id="IPR050772">
    <property type="entry name" value="Hydratase-Decarb/MhpD_sf"/>
</dbReference>
<sequence length="277" mass="29269">MNTPANISANAPDTALAASPSAIAQAADALHQARQTRTPIERISEQFGIHSLQDAYAVARHNTQRALSEGRRICGGKVGLTSRAVQQQLGVDQPDYGVLFADMELLDGDTLALGRLIQPKAEGEIAFVMGRDAGGERLSWGQFLHCVEYALPALEIVDSAIRDWRITLADTVADNASCGLYVLGTQPRALTALDWASAGMELRAGAHTVSVGSGAACMQHPLRAAYWLAHTLAALGQPLKAGDVVLSGALGPMTPLQAGQHLDLDIGGLGRVRCYLE</sequence>